<accession>A0ABR7ZMM3</accession>
<keyword evidence="2" id="KW-1185">Reference proteome</keyword>
<proteinExistence type="predicted"/>
<dbReference type="RefSeq" id="WP_044522158.1">
    <property type="nucleotide sequence ID" value="NZ_JACJQC010000019.1"/>
</dbReference>
<organism evidence="1 2">
    <name type="scientific">Anabaena cylindrica FACHB-318</name>
    <dbReference type="NCBI Taxonomy" id="2692880"/>
    <lineage>
        <taxon>Bacteria</taxon>
        <taxon>Bacillati</taxon>
        <taxon>Cyanobacteriota</taxon>
        <taxon>Cyanophyceae</taxon>
        <taxon>Nostocales</taxon>
        <taxon>Nostocaceae</taxon>
        <taxon>Anabaena</taxon>
    </lineage>
</organism>
<evidence type="ECO:0000313" key="2">
    <source>
        <dbReference type="Proteomes" id="UP000638897"/>
    </source>
</evidence>
<dbReference type="EMBL" id="JACJQC010000019">
    <property type="protein sequence ID" value="MBD2173603.1"/>
    <property type="molecule type" value="Genomic_DNA"/>
</dbReference>
<dbReference type="Proteomes" id="UP000638897">
    <property type="component" value="Unassembled WGS sequence"/>
</dbReference>
<evidence type="ECO:0000313" key="1">
    <source>
        <dbReference type="EMBL" id="MBD2173603.1"/>
    </source>
</evidence>
<comment type="caution">
    <text evidence="1">The sequence shown here is derived from an EMBL/GenBank/DDBJ whole genome shotgun (WGS) entry which is preliminary data.</text>
</comment>
<reference evidence="1 2" key="1">
    <citation type="journal article" date="2020" name="ISME J.">
        <title>Comparative genomics reveals insights into cyanobacterial evolution and habitat adaptation.</title>
        <authorList>
            <person name="Chen M.Y."/>
            <person name="Teng W.K."/>
            <person name="Zhao L."/>
            <person name="Hu C.X."/>
            <person name="Zhou Y.K."/>
            <person name="Han B.P."/>
            <person name="Song L.R."/>
            <person name="Shu W.S."/>
        </authorList>
    </citation>
    <scope>NUCLEOTIDE SEQUENCE [LARGE SCALE GENOMIC DNA]</scope>
    <source>
        <strain evidence="1 2">FACHB-318</strain>
    </source>
</reference>
<name>A0ABR7ZMM3_ANACY</name>
<gene>
    <name evidence="1" type="ORF">H6F81_20560</name>
</gene>
<sequence length="120" mass="13853">MDIDVNFQPGQIVSLEHGDRNLYAEVIQVVLSRRLCWVRPLLLVTYTPEPTIIIDLRDGSDLLWPINLFRHALDTEVIAVLSQILIKEPKPEPDLAVKQQLHQFIQQLWQAYQEGVGSRE</sequence>
<protein>
    <submittedName>
        <fullName evidence="1">Uncharacterized protein</fullName>
    </submittedName>
</protein>